<dbReference type="OrthoDB" id="10263751at2759"/>
<dbReference type="Pfam" id="PF00085">
    <property type="entry name" value="Thioredoxin"/>
    <property type="match status" value="1"/>
</dbReference>
<evidence type="ECO:0000259" key="3">
    <source>
        <dbReference type="PROSITE" id="PS51352"/>
    </source>
</evidence>
<dbReference type="GeneID" id="25976959"/>
<accession>F0X8E9</accession>
<gene>
    <name evidence="4" type="ORF">CMQ_3817</name>
</gene>
<evidence type="ECO:0000313" key="5">
    <source>
        <dbReference type="Proteomes" id="UP000007796"/>
    </source>
</evidence>
<sequence>MSAIRTLQRALPRSRPAMSAPIMMTNRPRLFHATASAQAIHELKSKSDFDAAVKQHKTIIIDAFAEWCGPCHMISPIYAKLSDAYPSIRFYKFDVDHVQDLSAALEIRAMPTFSIFQDGKRLEQVVGANPQALKVVLDRLSKED</sequence>
<keyword evidence="5" id="KW-1185">Reference proteome</keyword>
<evidence type="ECO:0000256" key="2">
    <source>
        <dbReference type="ARBA" id="ARBA00023157"/>
    </source>
</evidence>
<dbReference type="eggNOG" id="KOG0907">
    <property type="taxonomic scope" value="Eukaryota"/>
</dbReference>
<protein>
    <submittedName>
        <fullName evidence="4">Thioredoxin</fullName>
    </submittedName>
</protein>
<dbReference type="EMBL" id="GL629735">
    <property type="protein sequence ID" value="EFX05748.1"/>
    <property type="molecule type" value="Genomic_DNA"/>
</dbReference>
<dbReference type="RefSeq" id="XP_014175230.1">
    <property type="nucleotide sequence ID" value="XM_014319755.1"/>
</dbReference>
<comment type="similarity">
    <text evidence="1">Belongs to the thioredoxin family.</text>
</comment>
<reference evidence="4 5" key="1">
    <citation type="journal article" date="2011" name="Proc. Natl. Acad. Sci. U.S.A.">
        <title>Genome and transcriptome analyses of the mountain pine beetle-fungal symbiont Grosmannia clavigera, a lodgepole pine pathogen.</title>
        <authorList>
            <person name="DiGuistini S."/>
            <person name="Wang Y."/>
            <person name="Liao N.Y."/>
            <person name="Taylor G."/>
            <person name="Tanguay P."/>
            <person name="Feau N."/>
            <person name="Henrissat B."/>
            <person name="Chan S.K."/>
            <person name="Hesse-Orce U."/>
            <person name="Alamouti S.M."/>
            <person name="Tsui C.K.M."/>
            <person name="Docking R.T."/>
            <person name="Levasseur A."/>
            <person name="Haridas S."/>
            <person name="Robertson G."/>
            <person name="Birol I."/>
            <person name="Holt R.A."/>
            <person name="Marra M.A."/>
            <person name="Hamelin R.C."/>
            <person name="Hirst M."/>
            <person name="Jones S.J.M."/>
            <person name="Bohlmann J."/>
            <person name="Breuil C."/>
        </authorList>
    </citation>
    <scope>NUCLEOTIDE SEQUENCE [LARGE SCALE GENOMIC DNA]</scope>
    <source>
        <strain evidence="5">kw1407 / UAMH 11150</strain>
    </source>
</reference>
<dbReference type="FunFam" id="3.40.30.10:FF:000245">
    <property type="entry name" value="Thioredoxin"/>
    <property type="match status" value="1"/>
</dbReference>
<dbReference type="STRING" id="655863.F0X8E9"/>
<evidence type="ECO:0000256" key="1">
    <source>
        <dbReference type="ARBA" id="ARBA00008987"/>
    </source>
</evidence>
<dbReference type="CDD" id="cd02947">
    <property type="entry name" value="TRX_family"/>
    <property type="match status" value="1"/>
</dbReference>
<evidence type="ECO:0000313" key="4">
    <source>
        <dbReference type="EMBL" id="EFX05748.1"/>
    </source>
</evidence>
<keyword evidence="2" id="KW-1015">Disulfide bond</keyword>
<organism evidence="5">
    <name type="scientific">Grosmannia clavigera (strain kw1407 / UAMH 11150)</name>
    <name type="common">Blue stain fungus</name>
    <name type="synonym">Graphiocladiella clavigera</name>
    <dbReference type="NCBI Taxonomy" id="655863"/>
    <lineage>
        <taxon>Eukaryota</taxon>
        <taxon>Fungi</taxon>
        <taxon>Dikarya</taxon>
        <taxon>Ascomycota</taxon>
        <taxon>Pezizomycotina</taxon>
        <taxon>Sordariomycetes</taxon>
        <taxon>Sordariomycetidae</taxon>
        <taxon>Ophiostomatales</taxon>
        <taxon>Ophiostomataceae</taxon>
        <taxon>Leptographium</taxon>
    </lineage>
</organism>
<dbReference type="PROSITE" id="PS51352">
    <property type="entry name" value="THIOREDOXIN_2"/>
    <property type="match status" value="1"/>
</dbReference>
<dbReference type="Proteomes" id="UP000007796">
    <property type="component" value="Unassembled WGS sequence"/>
</dbReference>
<dbReference type="AlphaFoldDB" id="F0X8E9"/>
<dbReference type="PANTHER" id="PTHR46115">
    <property type="entry name" value="THIOREDOXIN-LIKE PROTEIN 1"/>
    <property type="match status" value="1"/>
</dbReference>
<name>F0X8E9_GROCL</name>
<dbReference type="InParanoid" id="F0X8E9"/>
<dbReference type="FunCoup" id="F0X8E9">
    <property type="interactions" value="548"/>
</dbReference>
<dbReference type="InterPro" id="IPR013766">
    <property type="entry name" value="Thioredoxin_domain"/>
</dbReference>
<dbReference type="SUPFAM" id="SSF52833">
    <property type="entry name" value="Thioredoxin-like"/>
    <property type="match status" value="1"/>
</dbReference>
<dbReference type="Gene3D" id="3.40.30.10">
    <property type="entry name" value="Glutaredoxin"/>
    <property type="match status" value="1"/>
</dbReference>
<dbReference type="HOGENOM" id="CLU_090389_14_5_1"/>
<dbReference type="InterPro" id="IPR036249">
    <property type="entry name" value="Thioredoxin-like_sf"/>
</dbReference>
<proteinExistence type="inferred from homology"/>
<dbReference type="PRINTS" id="PR00421">
    <property type="entry name" value="THIOREDOXIN"/>
</dbReference>
<feature type="domain" description="Thioredoxin" evidence="3">
    <location>
        <begin position="9"/>
        <end position="142"/>
    </location>
</feature>